<evidence type="ECO:0000313" key="3">
    <source>
        <dbReference type="Proteomes" id="UP000271974"/>
    </source>
</evidence>
<keyword evidence="1" id="KW-0812">Transmembrane</keyword>
<accession>A0A433TMI9</accession>
<feature type="transmembrane region" description="Helical" evidence="1">
    <location>
        <begin position="80"/>
        <end position="98"/>
    </location>
</feature>
<evidence type="ECO:0000256" key="1">
    <source>
        <dbReference type="SAM" id="Phobius"/>
    </source>
</evidence>
<dbReference type="OrthoDB" id="6156972at2759"/>
<dbReference type="EMBL" id="RQTK01000270">
    <property type="protein sequence ID" value="RUS82807.1"/>
    <property type="molecule type" value="Genomic_DNA"/>
</dbReference>
<evidence type="ECO:0008006" key="4">
    <source>
        <dbReference type="Google" id="ProtNLM"/>
    </source>
</evidence>
<keyword evidence="1" id="KW-0472">Membrane</keyword>
<gene>
    <name evidence="2" type="ORF">EGW08_009427</name>
</gene>
<reference evidence="2 3" key="1">
    <citation type="submission" date="2019-01" db="EMBL/GenBank/DDBJ databases">
        <title>A draft genome assembly of the solar-powered sea slug Elysia chlorotica.</title>
        <authorList>
            <person name="Cai H."/>
            <person name="Li Q."/>
            <person name="Fang X."/>
            <person name="Li J."/>
            <person name="Curtis N.E."/>
            <person name="Altenburger A."/>
            <person name="Shibata T."/>
            <person name="Feng M."/>
            <person name="Maeda T."/>
            <person name="Schwartz J.A."/>
            <person name="Shigenobu S."/>
            <person name="Lundholm N."/>
            <person name="Nishiyama T."/>
            <person name="Yang H."/>
            <person name="Hasebe M."/>
            <person name="Li S."/>
            <person name="Pierce S.K."/>
            <person name="Wang J."/>
        </authorList>
    </citation>
    <scope>NUCLEOTIDE SEQUENCE [LARGE SCALE GENOMIC DNA]</scope>
    <source>
        <strain evidence="2">EC2010</strain>
        <tissue evidence="2">Whole organism of an adult</tissue>
    </source>
</reference>
<comment type="caution">
    <text evidence="2">The sequence shown here is derived from an EMBL/GenBank/DDBJ whole genome shotgun (WGS) entry which is preliminary data.</text>
</comment>
<dbReference type="InterPro" id="IPR036116">
    <property type="entry name" value="FN3_sf"/>
</dbReference>
<evidence type="ECO:0000313" key="2">
    <source>
        <dbReference type="EMBL" id="RUS82807.1"/>
    </source>
</evidence>
<organism evidence="2 3">
    <name type="scientific">Elysia chlorotica</name>
    <name type="common">Eastern emerald elysia</name>
    <name type="synonym">Sea slug</name>
    <dbReference type="NCBI Taxonomy" id="188477"/>
    <lineage>
        <taxon>Eukaryota</taxon>
        <taxon>Metazoa</taxon>
        <taxon>Spiralia</taxon>
        <taxon>Lophotrochozoa</taxon>
        <taxon>Mollusca</taxon>
        <taxon>Gastropoda</taxon>
        <taxon>Heterobranchia</taxon>
        <taxon>Euthyneura</taxon>
        <taxon>Panpulmonata</taxon>
        <taxon>Sacoglossa</taxon>
        <taxon>Placobranchoidea</taxon>
        <taxon>Plakobranchidae</taxon>
        <taxon>Elysia</taxon>
    </lineage>
</organism>
<dbReference type="AlphaFoldDB" id="A0A433TMI9"/>
<dbReference type="SUPFAM" id="SSF49265">
    <property type="entry name" value="Fibronectin type III"/>
    <property type="match status" value="1"/>
</dbReference>
<sequence>AWYWEVTEDIRAAREADFGLHQTGVIHDVEKDTIYRLRLMAYSNGGYGTKSMEVYFTLGGQVSYDPLTSEIRNGSPRMQAALSLFLPVLSCWLLALLHRTL</sequence>
<protein>
    <recommendedName>
        <fullName evidence="4">Fibronectin type-III domain-containing protein</fullName>
    </recommendedName>
</protein>
<keyword evidence="3" id="KW-1185">Reference proteome</keyword>
<proteinExistence type="predicted"/>
<dbReference type="STRING" id="188477.A0A433TMI9"/>
<keyword evidence="1" id="KW-1133">Transmembrane helix</keyword>
<feature type="non-terminal residue" evidence="2">
    <location>
        <position position="1"/>
    </location>
</feature>
<name>A0A433TMI9_ELYCH</name>
<dbReference type="Proteomes" id="UP000271974">
    <property type="component" value="Unassembled WGS sequence"/>
</dbReference>